<evidence type="ECO:0000256" key="7">
    <source>
        <dbReference type="ARBA" id="ARBA00022982"/>
    </source>
</evidence>
<name>A0AAV6VL64_9ARAC</name>
<dbReference type="FunFam" id="1.10.1090.10:FF:000001">
    <property type="entry name" value="Cytochrome b-c1 complex subunit 7"/>
    <property type="match status" value="1"/>
</dbReference>
<evidence type="ECO:0000256" key="6">
    <source>
        <dbReference type="ARBA" id="ARBA00022792"/>
    </source>
</evidence>
<comment type="subcellular location">
    <subcellularLocation>
        <location evidence="1">Mitochondrion inner membrane</location>
        <topology evidence="1">Peripheral membrane protein</topology>
        <orientation evidence="1">Matrix side</orientation>
    </subcellularLocation>
</comment>
<dbReference type="PANTHER" id="PTHR12022">
    <property type="entry name" value="UBIQUINOL-CYTOCHROME C REDUCTASE COMPLEX 14 KD PROTEIN"/>
    <property type="match status" value="1"/>
</dbReference>
<comment type="similarity">
    <text evidence="2 12">Belongs to the UQCRB/QCR7 family.</text>
</comment>
<dbReference type="PANTHER" id="PTHR12022:SF0">
    <property type="entry name" value="CYTOCHROME B-C1 COMPLEX SUBUNIT 7"/>
    <property type="match status" value="1"/>
</dbReference>
<evidence type="ECO:0000256" key="1">
    <source>
        <dbReference type="ARBA" id="ARBA00004443"/>
    </source>
</evidence>
<evidence type="ECO:0000256" key="3">
    <source>
        <dbReference type="ARBA" id="ARBA00016323"/>
    </source>
</evidence>
<evidence type="ECO:0000313" key="14">
    <source>
        <dbReference type="Proteomes" id="UP000827092"/>
    </source>
</evidence>
<evidence type="ECO:0000256" key="11">
    <source>
        <dbReference type="ARBA" id="ARBA00046393"/>
    </source>
</evidence>
<evidence type="ECO:0000256" key="8">
    <source>
        <dbReference type="ARBA" id="ARBA00023128"/>
    </source>
</evidence>
<keyword evidence="9 12" id="KW-0472">Membrane</keyword>
<dbReference type="GO" id="GO:0006122">
    <property type="term" value="P:mitochondrial electron transport, ubiquinol to cytochrome c"/>
    <property type="evidence" value="ECO:0007669"/>
    <property type="project" value="InterPro"/>
</dbReference>
<gene>
    <name evidence="13" type="ORF">JTE90_009044</name>
</gene>
<dbReference type="Proteomes" id="UP000827092">
    <property type="component" value="Unassembled WGS sequence"/>
</dbReference>
<evidence type="ECO:0000313" key="13">
    <source>
        <dbReference type="EMBL" id="KAG8196411.1"/>
    </source>
</evidence>
<comment type="caution">
    <text evidence="13">The sequence shown here is derived from an EMBL/GenBank/DDBJ whole genome shotgun (WGS) entry which is preliminary data.</text>
</comment>
<reference evidence="13 14" key="1">
    <citation type="journal article" date="2022" name="Nat. Ecol. Evol.">
        <title>A masculinizing supergene underlies an exaggerated male reproductive morph in a spider.</title>
        <authorList>
            <person name="Hendrickx F."/>
            <person name="De Corte Z."/>
            <person name="Sonet G."/>
            <person name="Van Belleghem S.M."/>
            <person name="Kostlbacher S."/>
            <person name="Vangestel C."/>
        </authorList>
    </citation>
    <scope>NUCLEOTIDE SEQUENCE [LARGE SCALE GENOMIC DNA]</scope>
    <source>
        <strain evidence="13">W744_W776</strain>
    </source>
</reference>
<proteinExistence type="inferred from homology"/>
<evidence type="ECO:0000256" key="9">
    <source>
        <dbReference type="ARBA" id="ARBA00023136"/>
    </source>
</evidence>
<dbReference type="Pfam" id="PF02271">
    <property type="entry name" value="UCR_14kD"/>
    <property type="match status" value="1"/>
</dbReference>
<evidence type="ECO:0000256" key="5">
    <source>
        <dbReference type="ARBA" id="ARBA00022660"/>
    </source>
</evidence>
<evidence type="ECO:0000256" key="10">
    <source>
        <dbReference type="ARBA" id="ARBA00038521"/>
    </source>
</evidence>
<keyword evidence="14" id="KW-1185">Reference proteome</keyword>
<organism evidence="13 14">
    <name type="scientific">Oedothorax gibbosus</name>
    <dbReference type="NCBI Taxonomy" id="931172"/>
    <lineage>
        <taxon>Eukaryota</taxon>
        <taxon>Metazoa</taxon>
        <taxon>Ecdysozoa</taxon>
        <taxon>Arthropoda</taxon>
        <taxon>Chelicerata</taxon>
        <taxon>Arachnida</taxon>
        <taxon>Araneae</taxon>
        <taxon>Araneomorphae</taxon>
        <taxon>Entelegynae</taxon>
        <taxon>Araneoidea</taxon>
        <taxon>Linyphiidae</taxon>
        <taxon>Erigoninae</taxon>
        <taxon>Oedothorax</taxon>
    </lineage>
</organism>
<evidence type="ECO:0000256" key="4">
    <source>
        <dbReference type="ARBA" id="ARBA00022448"/>
    </source>
</evidence>
<dbReference type="GO" id="GO:0005743">
    <property type="term" value="C:mitochondrial inner membrane"/>
    <property type="evidence" value="ECO:0007669"/>
    <property type="project" value="UniProtKB-SubCell"/>
</dbReference>
<keyword evidence="6 12" id="KW-0999">Mitochondrion inner membrane</keyword>
<dbReference type="PIRSF" id="PIRSF000022">
    <property type="entry name" value="Bc1_14K"/>
    <property type="match status" value="1"/>
</dbReference>
<dbReference type="InterPro" id="IPR036544">
    <property type="entry name" value="QCR7_sf"/>
</dbReference>
<keyword evidence="5 12" id="KW-0679">Respiratory chain</keyword>
<dbReference type="EMBL" id="JAFNEN010000070">
    <property type="protein sequence ID" value="KAG8196411.1"/>
    <property type="molecule type" value="Genomic_DNA"/>
</dbReference>
<dbReference type="AlphaFoldDB" id="A0AAV6VL64"/>
<dbReference type="InterPro" id="IPR003197">
    <property type="entry name" value="QCR7"/>
</dbReference>
<dbReference type="SUPFAM" id="SSF81524">
    <property type="entry name" value="14 kDa protein of cytochrome bc1 complex (Ubiquinol-cytochrome c reductase)"/>
    <property type="match status" value="1"/>
</dbReference>
<keyword evidence="8 12" id="KW-0496">Mitochondrion</keyword>
<sequence>MSFKAFIQKTIATKGVKHWFFKRMGYNKYGLYYNDIFDERMPEIQEAVRRLPREINDARIYRILRAQQLTLTHTILPPEQWTKFEDDLNNRYLEPYIEEVNKENKEKKQWAKTH</sequence>
<protein>
    <recommendedName>
        <fullName evidence="3 12">Cytochrome b-c1 complex subunit 7</fullName>
    </recommendedName>
</protein>
<evidence type="ECO:0000256" key="12">
    <source>
        <dbReference type="PIRNR" id="PIRNR000022"/>
    </source>
</evidence>
<comment type="function">
    <text evidence="12">Component of the ubiquinol-cytochrome c oxidoreductase, a multisubunit transmembrane complex that is part of the mitochondrial electron transport chain which drives oxidative phosphorylation.</text>
</comment>
<comment type="subunit">
    <text evidence="10">Component of the ubiquinol-cytochrome c oxidoreductase (cytochrome b-c1 complex, complex III, CIII), a multisubunit enzyme composed of 3 respiratory subunits cytochrome b, cytochrome c1 and Rieske protein, 2 core protein subunits, and additional low-molecular weight protein subunits. The complex exists as an obligatory dimer and forms supercomplexes (SCs) in the inner mitochondrial membrane with cytochrome c oxidase (complex IV, CIV).</text>
</comment>
<accession>A0AAV6VL64</accession>
<evidence type="ECO:0000256" key="2">
    <source>
        <dbReference type="ARBA" id="ARBA00008554"/>
    </source>
</evidence>
<comment type="subunit">
    <text evidence="11">Component of the ubiquinol-cytochrome c oxidoreductase (cytochrome b-c1 complex, complex III, CIII), a multisubunit enzyme composed of 11 subunits. The complex is composed of 3 respiratory subunits cytochrome b, cytochrome c1 and Rieske protein UQCRFS1, 2 core protein subunits UQCRC1/QCR1 and UQCRC2/QCR2, and 6 low-molecular weight protein subunits UQCRH/QCR6, UQCRB/QCR7, UQCRQ/QCR8, UQCR10/QCR9, UQCR11/QCR10 and subunit 9, the cleavage product of Rieske protein UQCRFS1. The complex exists as an obligatory dimer and forms supercomplexes (SCs) in the inner mitochondrial membrane with NADH-ubiquinone oxidoreductase (complex I, CI) and cytochrome c oxidase (complex IV, CIV), resulting in different assemblies (supercomplex SCI(1)III(2)IV(1) and megacomplex MCI(2)III(2)IV(2)).</text>
</comment>
<dbReference type="Gene3D" id="1.10.1090.10">
    <property type="entry name" value="Cytochrome b-c1 complex subunit 7"/>
    <property type="match status" value="1"/>
</dbReference>
<keyword evidence="4 12" id="KW-0813">Transport</keyword>
<keyword evidence="7 12" id="KW-0249">Electron transport</keyword>
<dbReference type="GO" id="GO:0045275">
    <property type="term" value="C:respiratory chain complex III"/>
    <property type="evidence" value="ECO:0007669"/>
    <property type="project" value="InterPro"/>
</dbReference>